<dbReference type="InterPro" id="IPR003593">
    <property type="entry name" value="AAA+_ATPase"/>
</dbReference>
<gene>
    <name evidence="7" type="ORF">M9Y10_023357</name>
</gene>
<keyword evidence="8" id="KW-1185">Reference proteome</keyword>
<dbReference type="EMBL" id="JAPFFF010000003">
    <property type="protein sequence ID" value="KAK8894916.1"/>
    <property type="molecule type" value="Genomic_DNA"/>
</dbReference>
<keyword evidence="5" id="KW-0472">Membrane</keyword>
<keyword evidence="4" id="KW-0067">ATP-binding</keyword>
<evidence type="ECO:0000259" key="6">
    <source>
        <dbReference type="PROSITE" id="PS50893"/>
    </source>
</evidence>
<dbReference type="InterPro" id="IPR027417">
    <property type="entry name" value="P-loop_NTPase"/>
</dbReference>
<dbReference type="PANTHER" id="PTHR19229:SF36">
    <property type="entry name" value="ATP-BINDING CASSETTE SUB-FAMILY A MEMBER 2"/>
    <property type="match status" value="1"/>
</dbReference>
<evidence type="ECO:0000256" key="1">
    <source>
        <dbReference type="ARBA" id="ARBA00022448"/>
    </source>
</evidence>
<dbReference type="SMART" id="SM00382">
    <property type="entry name" value="AAA"/>
    <property type="match status" value="1"/>
</dbReference>
<evidence type="ECO:0000256" key="5">
    <source>
        <dbReference type="SAM" id="Phobius"/>
    </source>
</evidence>
<evidence type="ECO:0000313" key="7">
    <source>
        <dbReference type="EMBL" id="KAK8894916.1"/>
    </source>
</evidence>
<organism evidence="7 8">
    <name type="scientific">Tritrichomonas musculus</name>
    <dbReference type="NCBI Taxonomy" id="1915356"/>
    <lineage>
        <taxon>Eukaryota</taxon>
        <taxon>Metamonada</taxon>
        <taxon>Parabasalia</taxon>
        <taxon>Tritrichomonadida</taxon>
        <taxon>Tritrichomonadidae</taxon>
        <taxon>Tritrichomonas</taxon>
    </lineage>
</organism>
<dbReference type="SUPFAM" id="SSF52540">
    <property type="entry name" value="P-loop containing nucleoside triphosphate hydrolases"/>
    <property type="match status" value="1"/>
</dbReference>
<proteinExistence type="predicted"/>
<sequence length="825" mass="94459">MNFSHIFAILFRRWILVKRSIKYVVFTLFCTCFFDGLAIFAQYLISTLANENVKPITFSNFKESESQIFIAIDPVVNGSDIVNEYINIIQSLYVNDTGRTPQITYFNNITKMNEYMYDNKLHNKEPHIVDMGFYFSQNSRNNTNQNNLMNNDFNFFNQTLTINNDQMSITNQEDIIISLFYNSTSGFNLDATDSLLTCNVIINRLRYYQNYNNDFTFSTTTLWKRTLDRIFGQIGPVLITGTLVSAIPVYISQPIIDIQGEVRSYMCSCTLSNLSYWIATFLFDFIFWSINAVAAWLILIIFRIQAVLDNVFNTIYTFIMCGPSFIIFIYCSSFMFATADSASRNSFIIICAFLLVPIIVDIVRSAQNPVWLEWLYTFYPPFIIQRSLMSVFQNIGSMKHQLDYYFKDSHHQAYFIMMYGQAAIWSGILSIIELVRKRIHEGSAKKTFGEFTHIFEEARRKHQITEEASEMERRVRESNPNDFAVRIINVSRLFFNTAGKPITAVNHVSLGIEENSIFGFLGANGAGKTTLIKMITSLLPVSDGTIEINGIDIKVFNDPTRLSICPQFNSHLCDEMTPKEHFHLYALLYGFSKSVEKEKTERLIHELDLEKFKDQPIRELSGGDVRKLTIALSFFGPSSIILLDEPTASLDPVARRHVHEIILNYKGTKTIMLCTHLLSEAEFLCDMISIMIKGCVYTCGTPQYLTQKFGTDFRIDILLKDSSPESSSKLDNFMIHNLPTAELSIVRPKARIYSIPAKDHTLPDLFEIMQKGEDGDNGFSYFTCSSSSLERVFMELIHMSENDDIVFAGKKGNNIDMENNNGSAV</sequence>
<comment type="caution">
    <text evidence="7">The sequence shown here is derived from an EMBL/GenBank/DDBJ whole genome shotgun (WGS) entry which is preliminary data.</text>
</comment>
<keyword evidence="5" id="KW-0812">Transmembrane</keyword>
<evidence type="ECO:0000256" key="3">
    <source>
        <dbReference type="ARBA" id="ARBA00022741"/>
    </source>
</evidence>
<keyword evidence="2" id="KW-0677">Repeat</keyword>
<feature type="transmembrane region" description="Helical" evidence="5">
    <location>
        <begin position="345"/>
        <end position="363"/>
    </location>
</feature>
<reference evidence="7 8" key="1">
    <citation type="submission" date="2024-04" db="EMBL/GenBank/DDBJ databases">
        <title>Tritrichomonas musculus Genome.</title>
        <authorList>
            <person name="Alves-Ferreira E."/>
            <person name="Grigg M."/>
            <person name="Lorenzi H."/>
            <person name="Galac M."/>
        </authorList>
    </citation>
    <scope>NUCLEOTIDE SEQUENCE [LARGE SCALE GENOMIC DNA]</scope>
    <source>
        <strain evidence="7 8">EAF2021</strain>
    </source>
</reference>
<feature type="domain" description="ABC transporter" evidence="6">
    <location>
        <begin position="485"/>
        <end position="718"/>
    </location>
</feature>
<feature type="transmembrane region" description="Helical" evidence="5">
    <location>
        <begin position="314"/>
        <end position="339"/>
    </location>
</feature>
<protein>
    <recommendedName>
        <fullName evidence="6">ABC transporter domain-containing protein</fullName>
    </recommendedName>
</protein>
<feature type="transmembrane region" description="Helical" evidence="5">
    <location>
        <begin position="274"/>
        <end position="302"/>
    </location>
</feature>
<evidence type="ECO:0000256" key="4">
    <source>
        <dbReference type="ARBA" id="ARBA00022840"/>
    </source>
</evidence>
<keyword evidence="5" id="KW-1133">Transmembrane helix</keyword>
<evidence type="ECO:0000256" key="2">
    <source>
        <dbReference type="ARBA" id="ARBA00022737"/>
    </source>
</evidence>
<feature type="transmembrane region" description="Helical" evidence="5">
    <location>
        <begin position="413"/>
        <end position="435"/>
    </location>
</feature>
<dbReference type="PROSITE" id="PS50893">
    <property type="entry name" value="ABC_TRANSPORTER_2"/>
    <property type="match status" value="1"/>
</dbReference>
<dbReference type="CDD" id="cd03263">
    <property type="entry name" value="ABC_subfamily_A"/>
    <property type="match status" value="1"/>
</dbReference>
<dbReference type="InterPro" id="IPR003439">
    <property type="entry name" value="ABC_transporter-like_ATP-bd"/>
</dbReference>
<accession>A0ABR2KVX6</accession>
<dbReference type="Proteomes" id="UP001470230">
    <property type="component" value="Unassembled WGS sequence"/>
</dbReference>
<feature type="transmembrane region" description="Helical" evidence="5">
    <location>
        <begin position="375"/>
        <end position="393"/>
    </location>
</feature>
<keyword evidence="3" id="KW-0547">Nucleotide-binding</keyword>
<dbReference type="PANTHER" id="PTHR19229">
    <property type="entry name" value="ATP-BINDING CASSETTE TRANSPORTER SUBFAMILY A ABCA"/>
    <property type="match status" value="1"/>
</dbReference>
<dbReference type="InterPro" id="IPR026082">
    <property type="entry name" value="ABCA"/>
</dbReference>
<feature type="transmembrane region" description="Helical" evidence="5">
    <location>
        <begin position="21"/>
        <end position="45"/>
    </location>
</feature>
<dbReference type="Pfam" id="PF00005">
    <property type="entry name" value="ABC_tran"/>
    <property type="match status" value="1"/>
</dbReference>
<evidence type="ECO:0000313" key="8">
    <source>
        <dbReference type="Proteomes" id="UP001470230"/>
    </source>
</evidence>
<dbReference type="Gene3D" id="3.40.50.300">
    <property type="entry name" value="P-loop containing nucleotide triphosphate hydrolases"/>
    <property type="match status" value="1"/>
</dbReference>
<name>A0ABR2KVX6_9EUKA</name>
<keyword evidence="1" id="KW-0813">Transport</keyword>